<dbReference type="Pfam" id="PF00314">
    <property type="entry name" value="Thaumatin"/>
    <property type="match status" value="1"/>
</dbReference>
<feature type="disulfide bond" evidence="2">
    <location>
        <begin position="52"/>
        <end position="62"/>
    </location>
</feature>
<protein>
    <submittedName>
        <fullName evidence="3">Thaumatin-like protein</fullName>
    </submittedName>
</protein>
<dbReference type="SMART" id="SM00205">
    <property type="entry name" value="THN"/>
    <property type="match status" value="1"/>
</dbReference>
<dbReference type="PROSITE" id="PS51367">
    <property type="entry name" value="THAUMATIN_2"/>
    <property type="match status" value="1"/>
</dbReference>
<accession>A0A151RWN7</accession>
<dbReference type="SUPFAM" id="SSF49870">
    <property type="entry name" value="Osmotin, thaumatin-like protein"/>
    <property type="match status" value="1"/>
</dbReference>
<sequence>MSVQATEGCGATGCAADLNAACPAELQVRDGGGAVVACKSACTAFNTAEYCCTGDYSSPGTCPPTRYSDFFKSACPLAYSYAFDEDGFDLGACLRSDYIITFCPISLY</sequence>
<dbReference type="Proteomes" id="UP000075243">
    <property type="component" value="Unassembled WGS sequence"/>
</dbReference>
<evidence type="ECO:0000256" key="1">
    <source>
        <dbReference type="ARBA" id="ARBA00010607"/>
    </source>
</evidence>
<keyword evidence="4" id="KW-1185">Reference proteome</keyword>
<dbReference type="STRING" id="3821.A0A151RWN7"/>
<evidence type="ECO:0000313" key="4">
    <source>
        <dbReference type="Proteomes" id="UP000075243"/>
    </source>
</evidence>
<keyword evidence="2" id="KW-1015">Disulfide bond</keyword>
<dbReference type="EMBL" id="KQ483541">
    <property type="protein sequence ID" value="KYP46969.1"/>
    <property type="molecule type" value="Genomic_DNA"/>
</dbReference>
<dbReference type="Gramene" id="C.cajan_35046.t">
    <property type="protein sequence ID" value="C.cajan_35046.t.cds1"/>
    <property type="gene ID" value="C.cajan_35046"/>
</dbReference>
<comment type="similarity">
    <text evidence="1">Belongs to the thaumatin family.</text>
</comment>
<proteinExistence type="inferred from homology"/>
<dbReference type="PIRSF" id="PIRSF002703">
    <property type="entry name" value="Thaumatin"/>
    <property type="match status" value="1"/>
</dbReference>
<feature type="disulfide bond" evidence="2">
    <location>
        <begin position="14"/>
        <end position="75"/>
    </location>
</feature>
<gene>
    <name evidence="3" type="ORF">KK1_031391</name>
</gene>
<organism evidence="3 4">
    <name type="scientific">Cajanus cajan</name>
    <name type="common">Pigeon pea</name>
    <name type="synonym">Cajanus indicus</name>
    <dbReference type="NCBI Taxonomy" id="3821"/>
    <lineage>
        <taxon>Eukaryota</taxon>
        <taxon>Viridiplantae</taxon>
        <taxon>Streptophyta</taxon>
        <taxon>Embryophyta</taxon>
        <taxon>Tracheophyta</taxon>
        <taxon>Spermatophyta</taxon>
        <taxon>Magnoliopsida</taxon>
        <taxon>eudicotyledons</taxon>
        <taxon>Gunneridae</taxon>
        <taxon>Pentapetalae</taxon>
        <taxon>rosids</taxon>
        <taxon>fabids</taxon>
        <taxon>Fabales</taxon>
        <taxon>Fabaceae</taxon>
        <taxon>Papilionoideae</taxon>
        <taxon>50 kb inversion clade</taxon>
        <taxon>NPAAA clade</taxon>
        <taxon>indigoferoid/millettioid clade</taxon>
        <taxon>Phaseoleae</taxon>
        <taxon>Cajanus</taxon>
    </lineage>
</organism>
<dbReference type="PANTHER" id="PTHR31048">
    <property type="entry name" value="OS03G0233200 PROTEIN"/>
    <property type="match status" value="1"/>
</dbReference>
<feature type="disulfide bond" evidence="2">
    <location>
        <begin position="22"/>
        <end position="38"/>
    </location>
</feature>
<feature type="disulfide bond" evidence="2">
    <location>
        <begin position="42"/>
        <end position="51"/>
    </location>
</feature>
<reference evidence="3" key="1">
    <citation type="journal article" date="2012" name="Nat. Biotechnol.">
        <title>Draft genome sequence of pigeonpea (Cajanus cajan), an orphan legume crop of resource-poor farmers.</title>
        <authorList>
            <person name="Varshney R.K."/>
            <person name="Chen W."/>
            <person name="Li Y."/>
            <person name="Bharti A.K."/>
            <person name="Saxena R.K."/>
            <person name="Schlueter J.A."/>
            <person name="Donoghue M.T."/>
            <person name="Azam S."/>
            <person name="Fan G."/>
            <person name="Whaley A.M."/>
            <person name="Farmer A.D."/>
            <person name="Sheridan J."/>
            <person name="Iwata A."/>
            <person name="Tuteja R."/>
            <person name="Penmetsa R.V."/>
            <person name="Wu W."/>
            <person name="Upadhyaya H.D."/>
            <person name="Yang S.P."/>
            <person name="Shah T."/>
            <person name="Saxena K.B."/>
            <person name="Michael T."/>
            <person name="McCombie W.R."/>
            <person name="Yang B."/>
            <person name="Zhang G."/>
            <person name="Yang H."/>
            <person name="Wang J."/>
            <person name="Spillane C."/>
            <person name="Cook D.R."/>
            <person name="May G.D."/>
            <person name="Xu X."/>
            <person name="Jackson S.A."/>
        </authorList>
    </citation>
    <scope>NUCLEOTIDE SEQUENCE [LARGE SCALE GENOMIC DNA]</scope>
</reference>
<evidence type="ECO:0000313" key="3">
    <source>
        <dbReference type="EMBL" id="KYP46969.1"/>
    </source>
</evidence>
<dbReference type="AlphaFoldDB" id="A0A151RWN7"/>
<name>A0A151RWN7_CAJCA</name>
<dbReference type="OMA" id="CTAFNTA"/>
<dbReference type="Gene3D" id="2.60.110.10">
    <property type="entry name" value="Thaumatin"/>
    <property type="match status" value="1"/>
</dbReference>
<feature type="disulfide bond" evidence="2">
    <location>
        <begin position="9"/>
        <end position="93"/>
    </location>
</feature>
<dbReference type="InterPro" id="IPR001938">
    <property type="entry name" value="Thaumatin"/>
</dbReference>
<evidence type="ECO:0000256" key="2">
    <source>
        <dbReference type="PIRSR" id="PIRSR002703-1"/>
    </source>
</evidence>
<dbReference type="InterPro" id="IPR037176">
    <property type="entry name" value="Osmotin/thaumatin-like_sf"/>
</dbReference>